<evidence type="ECO:0000313" key="5">
    <source>
        <dbReference type="Proteomes" id="UP001432027"/>
    </source>
</evidence>
<name>A0AAV5SY71_9BILA</name>
<feature type="chain" id="PRO_5043955319" description="UPAR/Ly6 domain-containing protein" evidence="2">
    <location>
        <begin position="22"/>
        <end position="118"/>
    </location>
</feature>
<sequence length="118" mass="12826">TMRSFLFAFLSFSMLMKTADALQCYKGFINGDDRFAAEPTTCNAKYTEYCYSINLVIGGKEMTEKSCDFENVCKKEGSVTVNGSTGYCCKGDLCNAAVTGSSLLVTALVAAVALWMRD</sequence>
<gene>
    <name evidence="4" type="ORF">PENTCL1PPCAC_8484</name>
</gene>
<keyword evidence="1" id="KW-0472">Membrane</keyword>
<dbReference type="Gene3D" id="2.10.60.10">
    <property type="entry name" value="CD59"/>
    <property type="match status" value="1"/>
</dbReference>
<dbReference type="SUPFAM" id="SSF57302">
    <property type="entry name" value="Snake toxin-like"/>
    <property type="match status" value="1"/>
</dbReference>
<dbReference type="InterPro" id="IPR045860">
    <property type="entry name" value="Snake_toxin-like_sf"/>
</dbReference>
<comment type="caution">
    <text evidence="4">The sequence shown here is derived from an EMBL/GenBank/DDBJ whole genome shotgun (WGS) entry which is preliminary data.</text>
</comment>
<protein>
    <recommendedName>
        <fullName evidence="3">UPAR/Ly6 domain-containing protein</fullName>
    </recommendedName>
</protein>
<evidence type="ECO:0000256" key="2">
    <source>
        <dbReference type="SAM" id="SignalP"/>
    </source>
</evidence>
<keyword evidence="1" id="KW-0812">Transmembrane</keyword>
<feature type="non-terminal residue" evidence="4">
    <location>
        <position position="1"/>
    </location>
</feature>
<feature type="domain" description="UPAR/Ly6" evidence="3">
    <location>
        <begin position="21"/>
        <end position="96"/>
    </location>
</feature>
<keyword evidence="2" id="KW-0732">Signal</keyword>
<feature type="signal peptide" evidence="2">
    <location>
        <begin position="1"/>
        <end position="21"/>
    </location>
</feature>
<feature type="transmembrane region" description="Helical" evidence="1">
    <location>
        <begin position="96"/>
        <end position="116"/>
    </location>
</feature>
<evidence type="ECO:0000256" key="1">
    <source>
        <dbReference type="SAM" id="Phobius"/>
    </source>
</evidence>
<keyword evidence="1" id="KW-1133">Transmembrane helix</keyword>
<reference evidence="4" key="1">
    <citation type="submission" date="2023-10" db="EMBL/GenBank/DDBJ databases">
        <title>Genome assembly of Pristionchus species.</title>
        <authorList>
            <person name="Yoshida K."/>
            <person name="Sommer R.J."/>
        </authorList>
    </citation>
    <scope>NUCLEOTIDE SEQUENCE</scope>
    <source>
        <strain evidence="4">RS0144</strain>
    </source>
</reference>
<dbReference type="CDD" id="cd00117">
    <property type="entry name" value="TFP"/>
    <property type="match status" value="1"/>
</dbReference>
<evidence type="ECO:0000259" key="3">
    <source>
        <dbReference type="Pfam" id="PF00021"/>
    </source>
</evidence>
<accession>A0AAV5SY71</accession>
<evidence type="ECO:0000313" key="4">
    <source>
        <dbReference type="EMBL" id="GMS86309.1"/>
    </source>
</evidence>
<organism evidence="4 5">
    <name type="scientific">Pristionchus entomophagus</name>
    <dbReference type="NCBI Taxonomy" id="358040"/>
    <lineage>
        <taxon>Eukaryota</taxon>
        <taxon>Metazoa</taxon>
        <taxon>Ecdysozoa</taxon>
        <taxon>Nematoda</taxon>
        <taxon>Chromadorea</taxon>
        <taxon>Rhabditida</taxon>
        <taxon>Rhabditina</taxon>
        <taxon>Diplogasteromorpha</taxon>
        <taxon>Diplogasteroidea</taxon>
        <taxon>Neodiplogasteridae</taxon>
        <taxon>Pristionchus</taxon>
    </lineage>
</organism>
<keyword evidence="5" id="KW-1185">Reference proteome</keyword>
<dbReference type="AlphaFoldDB" id="A0AAV5SY71"/>
<dbReference type="InterPro" id="IPR016054">
    <property type="entry name" value="LY6_UPA_recep-like"/>
</dbReference>
<proteinExistence type="predicted"/>
<dbReference type="Pfam" id="PF00021">
    <property type="entry name" value="UPAR_LY6"/>
    <property type="match status" value="1"/>
</dbReference>
<dbReference type="EMBL" id="BTSX01000002">
    <property type="protein sequence ID" value="GMS86309.1"/>
    <property type="molecule type" value="Genomic_DNA"/>
</dbReference>
<dbReference type="Proteomes" id="UP001432027">
    <property type="component" value="Unassembled WGS sequence"/>
</dbReference>